<keyword evidence="2" id="KW-1185">Reference proteome</keyword>
<evidence type="ECO:0000313" key="1">
    <source>
        <dbReference type="EMBL" id="MPD00348.1"/>
    </source>
</evidence>
<sequence>MKAQEHTALSSNKCLPYQVVDTHSHGLPLVSCPPLNTFPAAARVVKCLVDAWPRPPFCPSPPHHPRFTCRSRARRLPVPS</sequence>
<evidence type="ECO:0000313" key="2">
    <source>
        <dbReference type="Proteomes" id="UP000324222"/>
    </source>
</evidence>
<comment type="caution">
    <text evidence="1">The sequence shown here is derived from an EMBL/GenBank/DDBJ whole genome shotgun (WGS) entry which is preliminary data.</text>
</comment>
<protein>
    <submittedName>
        <fullName evidence="1">Uncharacterized protein</fullName>
    </submittedName>
</protein>
<gene>
    <name evidence="1" type="ORF">E2C01_095814</name>
</gene>
<dbReference type="EMBL" id="VSRR010122512">
    <property type="protein sequence ID" value="MPD00348.1"/>
    <property type="molecule type" value="Genomic_DNA"/>
</dbReference>
<dbReference type="AlphaFoldDB" id="A0A5B7K510"/>
<organism evidence="1 2">
    <name type="scientific">Portunus trituberculatus</name>
    <name type="common">Swimming crab</name>
    <name type="synonym">Neptunus trituberculatus</name>
    <dbReference type="NCBI Taxonomy" id="210409"/>
    <lineage>
        <taxon>Eukaryota</taxon>
        <taxon>Metazoa</taxon>
        <taxon>Ecdysozoa</taxon>
        <taxon>Arthropoda</taxon>
        <taxon>Crustacea</taxon>
        <taxon>Multicrustacea</taxon>
        <taxon>Malacostraca</taxon>
        <taxon>Eumalacostraca</taxon>
        <taxon>Eucarida</taxon>
        <taxon>Decapoda</taxon>
        <taxon>Pleocyemata</taxon>
        <taxon>Brachyura</taxon>
        <taxon>Eubrachyura</taxon>
        <taxon>Portunoidea</taxon>
        <taxon>Portunidae</taxon>
        <taxon>Portuninae</taxon>
        <taxon>Portunus</taxon>
    </lineage>
</organism>
<accession>A0A5B7K510</accession>
<name>A0A5B7K510_PORTR</name>
<dbReference type="Proteomes" id="UP000324222">
    <property type="component" value="Unassembled WGS sequence"/>
</dbReference>
<reference evidence="1 2" key="1">
    <citation type="submission" date="2019-05" db="EMBL/GenBank/DDBJ databases">
        <title>Another draft genome of Portunus trituberculatus and its Hox gene families provides insights of decapod evolution.</title>
        <authorList>
            <person name="Jeong J.-H."/>
            <person name="Song I."/>
            <person name="Kim S."/>
            <person name="Choi T."/>
            <person name="Kim D."/>
            <person name="Ryu S."/>
            <person name="Kim W."/>
        </authorList>
    </citation>
    <scope>NUCLEOTIDE SEQUENCE [LARGE SCALE GENOMIC DNA]</scope>
    <source>
        <tissue evidence="1">Muscle</tissue>
    </source>
</reference>
<proteinExistence type="predicted"/>